<evidence type="ECO:0000259" key="11">
    <source>
        <dbReference type="Pfam" id="PF00909"/>
    </source>
</evidence>
<dbReference type="Pfam" id="PF00909">
    <property type="entry name" value="Ammonium_transp"/>
    <property type="match status" value="1"/>
</dbReference>
<dbReference type="PROSITE" id="PS01219">
    <property type="entry name" value="AMMONIUM_TRANSP"/>
    <property type="match status" value="1"/>
</dbReference>
<feature type="transmembrane region" description="Helical" evidence="9">
    <location>
        <begin position="124"/>
        <end position="145"/>
    </location>
</feature>
<reference evidence="12 13" key="2">
    <citation type="submission" date="2018-06" db="EMBL/GenBank/DDBJ databases">
        <title>Metagenomic assembly of (sub)arctic Cyanobacteria and their associated microbiome from non-axenic cultures.</title>
        <authorList>
            <person name="Baurain D."/>
        </authorList>
    </citation>
    <scope>NUCLEOTIDE SEQUENCE [LARGE SCALE GENOMIC DNA]</scope>
    <source>
        <strain evidence="12">ULC066bin1</strain>
    </source>
</reference>
<dbReference type="PANTHER" id="PTHR43029">
    <property type="entry name" value="AMMONIUM TRANSPORTER MEP2"/>
    <property type="match status" value="1"/>
</dbReference>
<dbReference type="PANTHER" id="PTHR43029:SF10">
    <property type="entry name" value="AMMONIUM TRANSPORTER MEP2"/>
    <property type="match status" value="1"/>
</dbReference>
<sequence length="557" mass="58139">MSPYCDDKKLCERIESVIKKFLLSALLVLWLVSFPFTGQTWAQATTSPSATASPTGTASPTSSASPSASASPTSSASPSASASPAPTVPASADVVTLTKEQKEALDKLLAPAPAASPINSGDTAFMLVAAALVLLMTPGLAFFYGGLVRTRNVLNTMMMSLLLMAVVGVTWVLWGYSLAFDVTAKVADATFGQGIEQFIGGLDWTFLNKVKFDDVDPIGYAGTIPHAVFMVYQMMFAIITPALISGAIVERMSFKAYFWFILLWSTFVYSPLAHMVWGRGFLGALGALDFAGGTVVHISSGVAAVVAVLVVGSRKDFATRPHTPHNVPYVLLGIGLLWFGWFGFNAGSALSAGPIAAVAFVATTVATSSGGLTWLLVEWVLRGKPTAVGIASGFLAGLVGITPAAGFVTPIGAILIGSITAVCCFIAVSLRAKFKFDDSLDTFSVHGVGGTVGAMLTGVFATKAANLMKDAKGAEINLGLLDGNAGQIWIQFLGVATTYVFAAIATFIILQILKLFMDLRVAPSIEEQGIDLPVHGEEGYGSDFGSGVFVSSKSSEG</sequence>
<dbReference type="AlphaFoldDB" id="A0A2W4XQA0"/>
<feature type="transmembrane region" description="Helical" evidence="9">
    <location>
        <begin position="326"/>
        <end position="344"/>
    </location>
</feature>
<dbReference type="NCBIfam" id="TIGR00836">
    <property type="entry name" value="amt"/>
    <property type="match status" value="1"/>
</dbReference>
<dbReference type="InterPro" id="IPR024041">
    <property type="entry name" value="NH4_transpt_AmtB-like_dom"/>
</dbReference>
<dbReference type="InterPro" id="IPR029020">
    <property type="entry name" value="Ammonium/urea_transptr"/>
</dbReference>
<keyword evidence="7 9" id="KW-0924">Ammonia transport</keyword>
<feature type="transmembrane region" description="Helical" evidence="9">
    <location>
        <begin position="411"/>
        <end position="430"/>
    </location>
</feature>
<evidence type="ECO:0000256" key="1">
    <source>
        <dbReference type="ARBA" id="ARBA00004141"/>
    </source>
</evidence>
<feature type="transmembrane region" description="Helical" evidence="9">
    <location>
        <begin position="290"/>
        <end position="314"/>
    </location>
</feature>
<comment type="subcellular location">
    <subcellularLocation>
        <location evidence="9">Cell membrane</location>
        <topology evidence="9">Multi-pass membrane protein</topology>
    </subcellularLocation>
    <subcellularLocation>
        <location evidence="1">Membrane</location>
        <topology evidence="1">Multi-pass membrane protein</topology>
    </subcellularLocation>
</comment>
<organism evidence="12 13">
    <name type="scientific">Pseudanabaena frigida</name>
    <dbReference type="NCBI Taxonomy" id="945775"/>
    <lineage>
        <taxon>Bacteria</taxon>
        <taxon>Bacillati</taxon>
        <taxon>Cyanobacteriota</taxon>
        <taxon>Cyanophyceae</taxon>
        <taxon>Pseudanabaenales</taxon>
        <taxon>Pseudanabaenaceae</taxon>
        <taxon>Pseudanabaena</taxon>
    </lineage>
</organism>
<evidence type="ECO:0000256" key="7">
    <source>
        <dbReference type="ARBA" id="ARBA00023177"/>
    </source>
</evidence>
<dbReference type="InterPro" id="IPR001905">
    <property type="entry name" value="Ammonium_transpt"/>
</dbReference>
<dbReference type="GO" id="GO:0008519">
    <property type="term" value="F:ammonium channel activity"/>
    <property type="evidence" value="ECO:0007669"/>
    <property type="project" value="InterPro"/>
</dbReference>
<evidence type="ECO:0000256" key="9">
    <source>
        <dbReference type="RuleBase" id="RU362002"/>
    </source>
</evidence>
<dbReference type="Gene3D" id="1.10.3430.10">
    <property type="entry name" value="Ammonium transporter AmtB like domains"/>
    <property type="match status" value="1"/>
</dbReference>
<name>A0A2W4XQA0_9CYAN</name>
<evidence type="ECO:0000256" key="6">
    <source>
        <dbReference type="ARBA" id="ARBA00023136"/>
    </source>
</evidence>
<evidence type="ECO:0000313" key="12">
    <source>
        <dbReference type="EMBL" id="PZO36765.1"/>
    </source>
</evidence>
<reference evidence="12 13" key="1">
    <citation type="submission" date="2018-04" db="EMBL/GenBank/DDBJ databases">
        <authorList>
            <person name="Go L.Y."/>
            <person name="Mitchell J.A."/>
        </authorList>
    </citation>
    <scope>NUCLEOTIDE SEQUENCE [LARGE SCALE GENOMIC DNA]</scope>
    <source>
        <strain evidence="12">ULC066bin1</strain>
    </source>
</reference>
<dbReference type="InterPro" id="IPR018047">
    <property type="entry name" value="Ammonium_transpt_CS"/>
</dbReference>
<feature type="transmembrane region" description="Helical" evidence="9">
    <location>
        <begin position="256"/>
        <end position="278"/>
    </location>
</feature>
<feature type="transmembrane region" description="Helical" evidence="9">
    <location>
        <begin position="229"/>
        <end position="249"/>
    </location>
</feature>
<keyword evidence="3 9" id="KW-0813">Transport</keyword>
<evidence type="ECO:0000256" key="8">
    <source>
        <dbReference type="ARBA" id="ARBA00050025"/>
    </source>
</evidence>
<keyword evidence="5 9" id="KW-1133">Transmembrane helix</keyword>
<dbReference type="Proteomes" id="UP000249467">
    <property type="component" value="Unassembled WGS sequence"/>
</dbReference>
<feature type="transmembrane region" description="Helical" evidence="9">
    <location>
        <begin position="386"/>
        <end position="405"/>
    </location>
</feature>
<dbReference type="GO" id="GO:0005886">
    <property type="term" value="C:plasma membrane"/>
    <property type="evidence" value="ECO:0007669"/>
    <property type="project" value="UniProtKB-SubCell"/>
</dbReference>
<keyword evidence="4 9" id="KW-0812">Transmembrane</keyword>
<protein>
    <recommendedName>
        <fullName evidence="8 9">Ammonium transporter</fullName>
    </recommendedName>
</protein>
<feature type="transmembrane region" description="Helical" evidence="9">
    <location>
        <begin position="157"/>
        <end position="176"/>
    </location>
</feature>
<feature type="domain" description="Ammonium transporter AmtB-like" evidence="11">
    <location>
        <begin position="124"/>
        <end position="540"/>
    </location>
</feature>
<gene>
    <name evidence="12" type="ORF">DCF19_20525</name>
</gene>
<feature type="transmembrane region" description="Helical" evidence="9">
    <location>
        <begin position="442"/>
        <end position="461"/>
    </location>
</feature>
<accession>A0A2W4XQA0</accession>
<evidence type="ECO:0000256" key="5">
    <source>
        <dbReference type="ARBA" id="ARBA00022989"/>
    </source>
</evidence>
<evidence type="ECO:0000256" key="4">
    <source>
        <dbReference type="ARBA" id="ARBA00022692"/>
    </source>
</evidence>
<comment type="similarity">
    <text evidence="2 9">Belongs to the ammonia transporter channel (TC 1.A.11.2) family.</text>
</comment>
<proteinExistence type="inferred from homology"/>
<feature type="region of interest" description="Disordered" evidence="10">
    <location>
        <begin position="46"/>
        <end position="87"/>
    </location>
</feature>
<feature type="transmembrane region" description="Helical" evidence="9">
    <location>
        <begin position="21"/>
        <end position="42"/>
    </location>
</feature>
<evidence type="ECO:0000256" key="10">
    <source>
        <dbReference type="SAM" id="MobiDB-lite"/>
    </source>
</evidence>
<feature type="transmembrane region" description="Helical" evidence="9">
    <location>
        <begin position="356"/>
        <end position="377"/>
    </location>
</feature>
<evidence type="ECO:0000313" key="13">
    <source>
        <dbReference type="Proteomes" id="UP000249467"/>
    </source>
</evidence>
<evidence type="ECO:0000256" key="2">
    <source>
        <dbReference type="ARBA" id="ARBA00005887"/>
    </source>
</evidence>
<dbReference type="EMBL" id="QBML01000037">
    <property type="protein sequence ID" value="PZO36765.1"/>
    <property type="molecule type" value="Genomic_DNA"/>
</dbReference>
<evidence type="ECO:0000256" key="3">
    <source>
        <dbReference type="ARBA" id="ARBA00022448"/>
    </source>
</evidence>
<comment type="caution">
    <text evidence="12">The sequence shown here is derived from an EMBL/GenBank/DDBJ whole genome shotgun (WGS) entry which is preliminary data.</text>
</comment>
<feature type="transmembrane region" description="Helical" evidence="9">
    <location>
        <begin position="488"/>
        <end position="510"/>
    </location>
</feature>
<dbReference type="SUPFAM" id="SSF111352">
    <property type="entry name" value="Ammonium transporter"/>
    <property type="match status" value="1"/>
</dbReference>
<keyword evidence="6 9" id="KW-0472">Membrane</keyword>